<comment type="caution">
    <text evidence="6">The sequence shown here is derived from an EMBL/GenBank/DDBJ whole genome shotgun (WGS) entry which is preliminary data.</text>
</comment>
<keyword evidence="3 4" id="KW-0175">Coiled coil</keyword>
<dbReference type="PANTHER" id="PTHR15157">
    <property type="entry name" value="UV RADIATION RESISTANCE-ASSOCIATED GENE PROTEIN"/>
    <property type="match status" value="1"/>
</dbReference>
<dbReference type="GO" id="GO:0000149">
    <property type="term" value="F:SNARE binding"/>
    <property type="evidence" value="ECO:0007669"/>
    <property type="project" value="TreeGrafter"/>
</dbReference>
<feature type="coiled-coil region" evidence="4">
    <location>
        <begin position="16"/>
        <end position="109"/>
    </location>
</feature>
<evidence type="ECO:0000256" key="5">
    <source>
        <dbReference type="SAM" id="MobiDB-lite"/>
    </source>
</evidence>
<evidence type="ECO:0000256" key="3">
    <source>
        <dbReference type="ARBA" id="ARBA00023054"/>
    </source>
</evidence>
<name>A0A8H7VP29_9FUNG</name>
<gene>
    <name evidence="6" type="ORF">INT45_001665</name>
</gene>
<dbReference type="AlphaFoldDB" id="A0A8H7VP29"/>
<proteinExistence type="inferred from homology"/>
<dbReference type="GO" id="GO:0000323">
    <property type="term" value="C:lytic vacuole"/>
    <property type="evidence" value="ECO:0007669"/>
    <property type="project" value="TreeGrafter"/>
</dbReference>
<feature type="compositionally biased region" description="Low complexity" evidence="5">
    <location>
        <begin position="212"/>
        <end position="229"/>
    </location>
</feature>
<evidence type="ECO:0000256" key="1">
    <source>
        <dbReference type="ARBA" id="ARBA00009574"/>
    </source>
</evidence>
<dbReference type="OrthoDB" id="16772at2759"/>
<evidence type="ECO:0000256" key="2">
    <source>
        <dbReference type="ARBA" id="ARBA00013807"/>
    </source>
</evidence>
<reference evidence="6 7" key="1">
    <citation type="submission" date="2020-12" db="EMBL/GenBank/DDBJ databases">
        <title>Metabolic potential, ecology and presence of endohyphal bacteria is reflected in genomic diversity of Mucoromycotina.</title>
        <authorList>
            <person name="Muszewska A."/>
            <person name="Okrasinska A."/>
            <person name="Steczkiewicz K."/>
            <person name="Drgas O."/>
            <person name="Orlowska M."/>
            <person name="Perlinska-Lenart U."/>
            <person name="Aleksandrzak-Piekarczyk T."/>
            <person name="Szatraj K."/>
            <person name="Zielenkiewicz U."/>
            <person name="Pilsyk S."/>
            <person name="Malc E."/>
            <person name="Mieczkowski P."/>
            <person name="Kruszewska J.S."/>
            <person name="Biernat P."/>
            <person name="Pawlowska J."/>
        </authorList>
    </citation>
    <scope>NUCLEOTIDE SEQUENCE [LARGE SCALE GENOMIC DNA]</scope>
    <source>
        <strain evidence="6 7">CBS 142.35</strain>
    </source>
</reference>
<dbReference type="Proteomes" id="UP000646827">
    <property type="component" value="Unassembled WGS sequence"/>
</dbReference>
<organism evidence="6 7">
    <name type="scientific">Circinella minor</name>
    <dbReference type="NCBI Taxonomy" id="1195481"/>
    <lineage>
        <taxon>Eukaryota</taxon>
        <taxon>Fungi</taxon>
        <taxon>Fungi incertae sedis</taxon>
        <taxon>Mucoromycota</taxon>
        <taxon>Mucoromycotina</taxon>
        <taxon>Mucoromycetes</taxon>
        <taxon>Mucorales</taxon>
        <taxon>Lichtheimiaceae</taxon>
        <taxon>Circinella</taxon>
    </lineage>
</organism>
<dbReference type="GO" id="GO:0035493">
    <property type="term" value="P:SNARE complex assembly"/>
    <property type="evidence" value="ECO:0007669"/>
    <property type="project" value="TreeGrafter"/>
</dbReference>
<feature type="region of interest" description="Disordered" evidence="5">
    <location>
        <begin position="209"/>
        <end position="229"/>
    </location>
</feature>
<dbReference type="Pfam" id="PF10186">
    <property type="entry name" value="ATG14"/>
    <property type="match status" value="1"/>
</dbReference>
<sequence>MECHYCHTLNRKFYCRQCLKDKLDSHNGELVQLEVERDKLVNEAAQFVKSTSRMRQLWSEKHNSISNIKKATEEKQRINKESEAARKRIQQLRIEIEKRRNRLENVDRCHIEKAMEDCTKDIQHIKQQWYRVHKMTVSARRVLVQEIVSLFDFKPGVVEDSSTMIMESPRPISLTCSNSSTTTTSTTTTITTTNTLPFAQRDRSLSLHHRNSNNNQYQSPSSKYPQQQQQQQPEDLYICGVTLPARVIDVSKYSKEELNAAIGHLIHMFGVIIRYLGVKLPFPIYYKTMYPYIRSTIAKQRHNR</sequence>
<comment type="similarity">
    <text evidence="1">Belongs to the ATG14 family.</text>
</comment>
<protein>
    <recommendedName>
        <fullName evidence="2">Autophagy-related protein 14</fullName>
    </recommendedName>
</protein>
<dbReference type="InterPro" id="IPR018791">
    <property type="entry name" value="UV_resistance/autophagy_Atg14"/>
</dbReference>
<dbReference type="EMBL" id="JAEPRB010000058">
    <property type="protein sequence ID" value="KAG2223583.1"/>
    <property type="molecule type" value="Genomic_DNA"/>
</dbReference>
<evidence type="ECO:0000313" key="6">
    <source>
        <dbReference type="EMBL" id="KAG2223583.1"/>
    </source>
</evidence>
<dbReference type="GO" id="GO:0032991">
    <property type="term" value="C:protein-containing complex"/>
    <property type="evidence" value="ECO:0007669"/>
    <property type="project" value="UniProtKB-ARBA"/>
</dbReference>
<dbReference type="GO" id="GO:0005768">
    <property type="term" value="C:endosome"/>
    <property type="evidence" value="ECO:0007669"/>
    <property type="project" value="TreeGrafter"/>
</dbReference>
<evidence type="ECO:0000256" key="4">
    <source>
        <dbReference type="SAM" id="Coils"/>
    </source>
</evidence>
<evidence type="ECO:0000313" key="7">
    <source>
        <dbReference type="Proteomes" id="UP000646827"/>
    </source>
</evidence>
<keyword evidence="7" id="KW-1185">Reference proteome</keyword>
<accession>A0A8H7VP29</accession>
<dbReference type="PANTHER" id="PTHR15157:SF5">
    <property type="entry name" value="UV RADIATION RESISTANCE-ASSOCIATED GENE PROTEIN"/>
    <property type="match status" value="1"/>
</dbReference>